<dbReference type="PANTHER" id="PTHR13267:SF3">
    <property type="entry name" value="ZINC FINGER PROTEIN 277"/>
    <property type="match status" value="1"/>
</dbReference>
<dbReference type="SUPFAM" id="SSF57667">
    <property type="entry name" value="beta-beta-alpha zinc fingers"/>
    <property type="match status" value="1"/>
</dbReference>
<dbReference type="InterPro" id="IPR036236">
    <property type="entry name" value="Znf_C2H2_sf"/>
</dbReference>
<keyword evidence="9" id="KW-1185">Reference proteome</keyword>
<dbReference type="AlphaFoldDB" id="A0A6G1LLB7"/>
<dbReference type="EMBL" id="ML995811">
    <property type="protein sequence ID" value="KAF2773218.1"/>
    <property type="molecule type" value="Genomic_DNA"/>
</dbReference>
<evidence type="ECO:0000259" key="7">
    <source>
        <dbReference type="Pfam" id="PF21137"/>
    </source>
</evidence>
<evidence type="ECO:0000313" key="9">
    <source>
        <dbReference type="Proteomes" id="UP000799436"/>
    </source>
</evidence>
<feature type="domain" description="Protein arginine N-methyltransferase 3-like C2H2 zinc finger" evidence="7">
    <location>
        <begin position="92"/>
        <end position="138"/>
    </location>
</feature>
<dbReference type="GO" id="GO:0046872">
    <property type="term" value="F:metal ion binding"/>
    <property type="evidence" value="ECO:0007669"/>
    <property type="project" value="UniProtKB-KW"/>
</dbReference>
<name>A0A6G1LLB7_9PEZI</name>
<reference evidence="8" key="1">
    <citation type="journal article" date="2020" name="Stud. Mycol.">
        <title>101 Dothideomycetes genomes: a test case for predicting lifestyles and emergence of pathogens.</title>
        <authorList>
            <person name="Haridas S."/>
            <person name="Albert R."/>
            <person name="Binder M."/>
            <person name="Bloem J."/>
            <person name="Labutti K."/>
            <person name="Salamov A."/>
            <person name="Andreopoulos B."/>
            <person name="Baker S."/>
            <person name="Barry K."/>
            <person name="Bills G."/>
            <person name="Bluhm B."/>
            <person name="Cannon C."/>
            <person name="Castanera R."/>
            <person name="Culley D."/>
            <person name="Daum C."/>
            <person name="Ezra D."/>
            <person name="Gonzalez J."/>
            <person name="Henrissat B."/>
            <person name="Kuo A."/>
            <person name="Liang C."/>
            <person name="Lipzen A."/>
            <person name="Lutzoni F."/>
            <person name="Magnuson J."/>
            <person name="Mondo S."/>
            <person name="Nolan M."/>
            <person name="Ohm R."/>
            <person name="Pangilinan J."/>
            <person name="Park H.-J."/>
            <person name="Ramirez L."/>
            <person name="Alfaro M."/>
            <person name="Sun H."/>
            <person name="Tritt A."/>
            <person name="Yoshinaga Y."/>
            <person name="Zwiers L.-H."/>
            <person name="Turgeon B."/>
            <person name="Goodwin S."/>
            <person name="Spatafora J."/>
            <person name="Crous P."/>
            <person name="Grigoriev I."/>
        </authorList>
    </citation>
    <scope>NUCLEOTIDE SEQUENCE</scope>
    <source>
        <strain evidence="8">CBS 116005</strain>
    </source>
</reference>
<comment type="subcellular location">
    <subcellularLocation>
        <location evidence="1">Cytoplasm</location>
    </subcellularLocation>
</comment>
<evidence type="ECO:0000256" key="4">
    <source>
        <dbReference type="ARBA" id="ARBA00022723"/>
    </source>
</evidence>
<organism evidence="8 9">
    <name type="scientific">Teratosphaeria nubilosa</name>
    <dbReference type="NCBI Taxonomy" id="161662"/>
    <lineage>
        <taxon>Eukaryota</taxon>
        <taxon>Fungi</taxon>
        <taxon>Dikarya</taxon>
        <taxon>Ascomycota</taxon>
        <taxon>Pezizomycotina</taxon>
        <taxon>Dothideomycetes</taxon>
        <taxon>Dothideomycetidae</taxon>
        <taxon>Mycosphaerellales</taxon>
        <taxon>Teratosphaeriaceae</taxon>
        <taxon>Teratosphaeria</taxon>
    </lineage>
</organism>
<keyword evidence="3" id="KW-0963">Cytoplasm</keyword>
<dbReference type="Pfam" id="PF21137">
    <property type="entry name" value="ANM3_C2H2_Zf"/>
    <property type="match status" value="1"/>
</dbReference>
<dbReference type="EC" id="2.1.1.319" evidence="2"/>
<evidence type="ECO:0000256" key="2">
    <source>
        <dbReference type="ARBA" id="ARBA00011925"/>
    </source>
</evidence>
<dbReference type="InterPro" id="IPR040048">
    <property type="entry name" value="ZNF277"/>
</dbReference>
<dbReference type="GO" id="GO:0005737">
    <property type="term" value="C:cytoplasm"/>
    <property type="evidence" value="ECO:0007669"/>
    <property type="project" value="UniProtKB-SubCell"/>
</dbReference>
<feature type="compositionally biased region" description="Basic and acidic residues" evidence="6">
    <location>
        <begin position="177"/>
        <end position="189"/>
    </location>
</feature>
<evidence type="ECO:0000256" key="5">
    <source>
        <dbReference type="ARBA" id="ARBA00022833"/>
    </source>
</evidence>
<evidence type="ECO:0000256" key="1">
    <source>
        <dbReference type="ARBA" id="ARBA00004496"/>
    </source>
</evidence>
<feature type="region of interest" description="Disordered" evidence="6">
    <location>
        <begin position="1"/>
        <end position="58"/>
    </location>
</feature>
<dbReference type="OrthoDB" id="7848332at2759"/>
<evidence type="ECO:0000313" key="8">
    <source>
        <dbReference type="EMBL" id="KAF2773218.1"/>
    </source>
</evidence>
<feature type="compositionally biased region" description="Acidic residues" evidence="6">
    <location>
        <begin position="47"/>
        <end position="57"/>
    </location>
</feature>
<accession>A0A6G1LLB7</accession>
<feature type="region of interest" description="Disordered" evidence="6">
    <location>
        <begin position="162"/>
        <end position="189"/>
    </location>
</feature>
<sequence length="189" mass="20980">MQSGLPAGWRVTNSEGSWSAPARDEENDDIALDSGLEPEDLRPDSPGWEDVEPEEESEGVKIKSFFDDVYTPTYEEWSKREIEVHRFDFGAVCREHKLDFYGAVRLINYIRSSVAAGNAARPDTSDKALWEDDKFMKPVLEDDALISSLYDVEGLLALEEDEAEAPEAVEGAPAAEGDGHREVARMALG</sequence>
<dbReference type="InterPro" id="IPR049482">
    <property type="entry name" value="ANM3-like_C2H2_Zf"/>
</dbReference>
<evidence type="ECO:0000256" key="3">
    <source>
        <dbReference type="ARBA" id="ARBA00022490"/>
    </source>
</evidence>
<keyword evidence="4" id="KW-0479">Metal-binding</keyword>
<dbReference type="Proteomes" id="UP000799436">
    <property type="component" value="Unassembled WGS sequence"/>
</dbReference>
<proteinExistence type="predicted"/>
<dbReference type="PANTHER" id="PTHR13267">
    <property type="entry name" value="ZINC FINGER PROTEIN 277"/>
    <property type="match status" value="1"/>
</dbReference>
<evidence type="ECO:0000256" key="6">
    <source>
        <dbReference type="SAM" id="MobiDB-lite"/>
    </source>
</evidence>
<protein>
    <recommendedName>
        <fullName evidence="2">type I protein arginine methyltransferase</fullName>
        <ecNumber evidence="2">2.1.1.319</ecNumber>
    </recommendedName>
</protein>
<gene>
    <name evidence="8" type="ORF">EJ03DRAFT_323722</name>
</gene>
<dbReference type="GO" id="GO:0035242">
    <property type="term" value="F:protein-arginine omega-N asymmetric methyltransferase activity"/>
    <property type="evidence" value="ECO:0007669"/>
    <property type="project" value="UniProtKB-EC"/>
</dbReference>
<keyword evidence="5" id="KW-0862">Zinc</keyword>